<feature type="region of interest" description="Disordered" evidence="1">
    <location>
        <begin position="390"/>
        <end position="432"/>
    </location>
</feature>
<evidence type="ECO:0000313" key="3">
    <source>
        <dbReference type="Proteomes" id="UP000605846"/>
    </source>
</evidence>
<keyword evidence="3" id="KW-1185">Reference proteome</keyword>
<evidence type="ECO:0000256" key="1">
    <source>
        <dbReference type="SAM" id="MobiDB-lite"/>
    </source>
</evidence>
<name>A0A8H7BHF4_9FUNG</name>
<organism evidence="2 3">
    <name type="scientific">Apophysomyces ossiformis</name>
    <dbReference type="NCBI Taxonomy" id="679940"/>
    <lineage>
        <taxon>Eukaryota</taxon>
        <taxon>Fungi</taxon>
        <taxon>Fungi incertae sedis</taxon>
        <taxon>Mucoromycota</taxon>
        <taxon>Mucoromycotina</taxon>
        <taxon>Mucoromycetes</taxon>
        <taxon>Mucorales</taxon>
        <taxon>Mucorineae</taxon>
        <taxon>Mucoraceae</taxon>
        <taxon>Apophysomyces</taxon>
    </lineage>
</organism>
<accession>A0A8H7BHF4</accession>
<dbReference type="Proteomes" id="UP000605846">
    <property type="component" value="Unassembled WGS sequence"/>
</dbReference>
<reference evidence="2" key="1">
    <citation type="submission" date="2020-01" db="EMBL/GenBank/DDBJ databases">
        <title>Genome Sequencing of Three Apophysomyces-Like Fungal Strains Confirms a Novel Fungal Genus in the Mucoromycota with divergent Burkholderia-like Endosymbiotic Bacteria.</title>
        <authorList>
            <person name="Stajich J.E."/>
            <person name="Macias A.M."/>
            <person name="Carter-House D."/>
            <person name="Lovett B."/>
            <person name="Kasson L.R."/>
            <person name="Berry K."/>
            <person name="Grigoriev I."/>
            <person name="Chang Y."/>
            <person name="Spatafora J."/>
            <person name="Kasson M.T."/>
        </authorList>
    </citation>
    <scope>NUCLEOTIDE SEQUENCE</scope>
    <source>
        <strain evidence="2">NRRL A-21654</strain>
    </source>
</reference>
<protein>
    <submittedName>
        <fullName evidence="2">Uncharacterized protein</fullName>
    </submittedName>
</protein>
<dbReference type="AlphaFoldDB" id="A0A8H7BHF4"/>
<dbReference type="EMBL" id="JABAYA010000146">
    <property type="protein sequence ID" value="KAF7723593.1"/>
    <property type="molecule type" value="Genomic_DNA"/>
</dbReference>
<proteinExistence type="predicted"/>
<sequence length="432" mass="48278">MDRWPVLGDKTNRLSRMSRVPPADVKNTSSFSGTHSAFTERQRQQTIVRDFDPFRSPLLLPDMSLKESGIHPSELDDNVTRHLCLSNLPIDRYDVPWRVLEACGDIEFTYFELVGLHGLLAATYYHTSHAQDSYNALTRLIQRDEYNTIQVSYVTEERIAALYHQFLQKKPQSLVLPLHGESNYLRAFDLMEFLKRFGNIRTFAELQRSATSKLMQVEFYDERVAKEVSDVLHNKTFQGTTFDIRPYADNASQTTSGCWPRGFNSRLFFDMALNDASSSQSPSMQQQGMTIAPTVCPPIPLQTAQSLPSATTSSFTNTAVTTPLCISSFSSFVGEKDTNRTVLFNQSQQLLAGTAGSSSQSLFSHDLWSCNSSDVRASSCKIAAPSYSLQEVSGPSTPSTTCKPDQGDQSMGSDNTFDVDRVEKGLKKAQKQ</sequence>
<evidence type="ECO:0000313" key="2">
    <source>
        <dbReference type="EMBL" id="KAF7723593.1"/>
    </source>
</evidence>
<gene>
    <name evidence="2" type="ORF">EC973_001835</name>
</gene>
<comment type="caution">
    <text evidence="2">The sequence shown here is derived from an EMBL/GenBank/DDBJ whole genome shotgun (WGS) entry which is preliminary data.</text>
</comment>
<dbReference type="OrthoDB" id="417481at2759"/>
<feature type="compositionally biased region" description="Polar residues" evidence="1">
    <location>
        <begin position="390"/>
        <end position="416"/>
    </location>
</feature>